<keyword evidence="3" id="KW-1185">Reference proteome</keyword>
<accession>A0AAD7MX11</accession>
<comment type="caution">
    <text evidence="2">The sequence shown here is derived from an EMBL/GenBank/DDBJ whole genome shotgun (WGS) entry which is preliminary data.</text>
</comment>
<proteinExistence type="predicted"/>
<gene>
    <name evidence="2" type="ORF">B0H16DRAFT_1467604</name>
</gene>
<dbReference type="EMBL" id="JARKIB010000132">
    <property type="protein sequence ID" value="KAJ7734478.1"/>
    <property type="molecule type" value="Genomic_DNA"/>
</dbReference>
<name>A0AAD7MX11_9AGAR</name>
<evidence type="ECO:0000313" key="2">
    <source>
        <dbReference type="EMBL" id="KAJ7734478.1"/>
    </source>
</evidence>
<dbReference type="Proteomes" id="UP001215598">
    <property type="component" value="Unassembled WGS sequence"/>
</dbReference>
<organism evidence="2 3">
    <name type="scientific">Mycena metata</name>
    <dbReference type="NCBI Taxonomy" id="1033252"/>
    <lineage>
        <taxon>Eukaryota</taxon>
        <taxon>Fungi</taxon>
        <taxon>Dikarya</taxon>
        <taxon>Basidiomycota</taxon>
        <taxon>Agaricomycotina</taxon>
        <taxon>Agaricomycetes</taxon>
        <taxon>Agaricomycetidae</taxon>
        <taxon>Agaricales</taxon>
        <taxon>Marasmiineae</taxon>
        <taxon>Mycenaceae</taxon>
        <taxon>Mycena</taxon>
    </lineage>
</organism>
<feature type="region of interest" description="Disordered" evidence="1">
    <location>
        <begin position="282"/>
        <end position="316"/>
    </location>
</feature>
<evidence type="ECO:0000313" key="3">
    <source>
        <dbReference type="Proteomes" id="UP001215598"/>
    </source>
</evidence>
<dbReference type="AlphaFoldDB" id="A0AAD7MX11"/>
<feature type="compositionally biased region" description="Basic and acidic residues" evidence="1">
    <location>
        <begin position="297"/>
        <end position="316"/>
    </location>
</feature>
<evidence type="ECO:0000256" key="1">
    <source>
        <dbReference type="SAM" id="MobiDB-lite"/>
    </source>
</evidence>
<protein>
    <submittedName>
        <fullName evidence="2">Uncharacterized protein</fullName>
    </submittedName>
</protein>
<reference evidence="2" key="1">
    <citation type="submission" date="2023-03" db="EMBL/GenBank/DDBJ databases">
        <title>Massive genome expansion in bonnet fungi (Mycena s.s.) driven by repeated elements and novel gene families across ecological guilds.</title>
        <authorList>
            <consortium name="Lawrence Berkeley National Laboratory"/>
            <person name="Harder C.B."/>
            <person name="Miyauchi S."/>
            <person name="Viragh M."/>
            <person name="Kuo A."/>
            <person name="Thoen E."/>
            <person name="Andreopoulos B."/>
            <person name="Lu D."/>
            <person name="Skrede I."/>
            <person name="Drula E."/>
            <person name="Henrissat B."/>
            <person name="Morin E."/>
            <person name="Kohler A."/>
            <person name="Barry K."/>
            <person name="LaButti K."/>
            <person name="Morin E."/>
            <person name="Salamov A."/>
            <person name="Lipzen A."/>
            <person name="Mereny Z."/>
            <person name="Hegedus B."/>
            <person name="Baldrian P."/>
            <person name="Stursova M."/>
            <person name="Weitz H."/>
            <person name="Taylor A."/>
            <person name="Grigoriev I.V."/>
            <person name="Nagy L.G."/>
            <person name="Martin F."/>
            <person name="Kauserud H."/>
        </authorList>
    </citation>
    <scope>NUCLEOTIDE SEQUENCE</scope>
    <source>
        <strain evidence="2">CBHHK182m</strain>
    </source>
</reference>
<sequence>MAGLKFLICQCEQQRGFRCGVWSDDNGKQQYPSVHWHRSSGTLPHNGPTTDSMHVLHQRISARMVLTTCYEELGSPVAEAADVPAVQTCRPWPTAGGSGYSAAESATAGMSEPPAVAIITANRGWIIVVQPGAHGAAVPDICVSAINFVRRTMDRVETGWPSNHSRTGPEQGRPALLGWCQWEGAEYGERLWMTINISTFLSGISSDCGRFAPRRTSNAHAILPLNEINAGLTRSSFGFKIYAGKDIGAVRSRRRGETGERRRVGGGVCVWVDASAESAHAPNLGEESRVRASGVKEGGEREQERMGSMGDEARGGEAYAKDRWGRDGGMQHKAQQGGAFPSLLAITKSNRKLFYWV</sequence>